<dbReference type="OMA" id="TCFLCWF"/>
<feature type="compositionally biased region" description="Acidic residues" evidence="1">
    <location>
        <begin position="577"/>
        <end position="590"/>
    </location>
</feature>
<dbReference type="InterPro" id="IPR051494">
    <property type="entry name" value="BSD_domain-containing"/>
</dbReference>
<dbReference type="Proteomes" id="UP000030746">
    <property type="component" value="Unassembled WGS sequence"/>
</dbReference>
<gene>
    <name evidence="3" type="ORF">LOTGIDRAFT_157887</name>
</gene>
<dbReference type="InterPro" id="IPR035925">
    <property type="entry name" value="BSD_dom_sf"/>
</dbReference>
<dbReference type="InterPro" id="IPR005607">
    <property type="entry name" value="BSD_dom"/>
</dbReference>
<dbReference type="Pfam" id="PF03909">
    <property type="entry name" value="BSD"/>
    <property type="match status" value="1"/>
</dbReference>
<sequence>MAESDPKSVEEQGESWWGSWIQAAKETSASAYEMVKRDLGEFTCTVQSDTEHAFNATTTTVKETIKAENASTAKNRMKEGINTLFQGITKALTIPPDDEGEKPMLIVSSESAIYDRSKARLHAIQVDPGTYLNEPNGSPEHFKEWCRHFDIETKKGDISELLVSKVEVRALYTKLVPAELAHATFWQRYFYKLHQMALDEARKQALIKRAETSGRSNSVNDDWGSADEDDIEIVELKDVPPKSAVNTPVPVPLVPTDKQAKAPSPRTEVKSDPKEQLSSKESSVKKNSEITTEKADLKERQRSVEPFIKKSPETSKTVEKSTELKEQTGSSTEKPSADDKPKVDFTPTTNILLESLPSSAKETELSPTEPNSEIQPESRKISSNENLEITVLPKTDISNNTNNSAISDHISPVELSETVPQPSNRVVEADKLEYSETFPSEKDIGTKKDNIEPKPVKPDVLDVSVDQSNKTEKENDQSESSVSKVVESESKDIKMKVEEVLPSGSGKKQEKVTSDIKTKDKGDMVIVGGDRVSPTSDSSGNKDTSTEDDWDKDFDLDVTEEELKAAEELAKKMGDNLDLEDDDDDWENWE</sequence>
<evidence type="ECO:0000313" key="4">
    <source>
        <dbReference type="Proteomes" id="UP000030746"/>
    </source>
</evidence>
<dbReference type="EMBL" id="KB200701">
    <property type="protein sequence ID" value="ESP00606.1"/>
    <property type="molecule type" value="Genomic_DNA"/>
</dbReference>
<accession>V4AZN8</accession>
<feature type="compositionally biased region" description="Polar residues" evidence="1">
    <location>
        <begin position="396"/>
        <end position="406"/>
    </location>
</feature>
<dbReference type="PANTHER" id="PTHR16019:SF5">
    <property type="entry name" value="BSD DOMAIN-CONTAINING PROTEIN 1"/>
    <property type="match status" value="1"/>
</dbReference>
<feature type="domain" description="BSD" evidence="2">
    <location>
        <begin position="145"/>
        <end position="197"/>
    </location>
</feature>
<dbReference type="Gene3D" id="1.10.3970.10">
    <property type="entry name" value="BSD domain"/>
    <property type="match status" value="1"/>
</dbReference>
<dbReference type="SUPFAM" id="SSF140383">
    <property type="entry name" value="BSD domain-like"/>
    <property type="match status" value="1"/>
</dbReference>
<feature type="compositionally biased region" description="Polar residues" evidence="1">
    <location>
        <begin position="346"/>
        <end position="375"/>
    </location>
</feature>
<protein>
    <recommendedName>
        <fullName evidence="2">BSD domain-containing protein</fullName>
    </recommendedName>
</protein>
<dbReference type="PROSITE" id="PS50858">
    <property type="entry name" value="BSD"/>
    <property type="match status" value="1"/>
</dbReference>
<reference evidence="3 4" key="1">
    <citation type="journal article" date="2013" name="Nature">
        <title>Insights into bilaterian evolution from three spiralian genomes.</title>
        <authorList>
            <person name="Simakov O."/>
            <person name="Marletaz F."/>
            <person name="Cho S.J."/>
            <person name="Edsinger-Gonzales E."/>
            <person name="Havlak P."/>
            <person name="Hellsten U."/>
            <person name="Kuo D.H."/>
            <person name="Larsson T."/>
            <person name="Lv J."/>
            <person name="Arendt D."/>
            <person name="Savage R."/>
            <person name="Osoegawa K."/>
            <person name="de Jong P."/>
            <person name="Grimwood J."/>
            <person name="Chapman J.A."/>
            <person name="Shapiro H."/>
            <person name="Aerts A."/>
            <person name="Otillar R.P."/>
            <person name="Terry A.Y."/>
            <person name="Boore J.L."/>
            <person name="Grigoriev I.V."/>
            <person name="Lindberg D.R."/>
            <person name="Seaver E.C."/>
            <person name="Weisblat D.A."/>
            <person name="Putnam N.H."/>
            <person name="Rokhsar D.S."/>
        </authorList>
    </citation>
    <scope>NUCLEOTIDE SEQUENCE [LARGE SCALE GENOMIC DNA]</scope>
</reference>
<feature type="compositionally biased region" description="Basic and acidic residues" evidence="1">
    <location>
        <begin position="427"/>
        <end position="460"/>
    </location>
</feature>
<dbReference type="OrthoDB" id="73788at2759"/>
<dbReference type="GeneID" id="20237540"/>
<organism evidence="3 4">
    <name type="scientific">Lottia gigantea</name>
    <name type="common">Giant owl limpet</name>
    <dbReference type="NCBI Taxonomy" id="225164"/>
    <lineage>
        <taxon>Eukaryota</taxon>
        <taxon>Metazoa</taxon>
        <taxon>Spiralia</taxon>
        <taxon>Lophotrochozoa</taxon>
        <taxon>Mollusca</taxon>
        <taxon>Gastropoda</taxon>
        <taxon>Patellogastropoda</taxon>
        <taxon>Lottioidea</taxon>
        <taxon>Lottiidae</taxon>
        <taxon>Lottia</taxon>
    </lineage>
</organism>
<dbReference type="SMART" id="SM00751">
    <property type="entry name" value="BSD"/>
    <property type="match status" value="1"/>
</dbReference>
<feature type="compositionally biased region" description="Basic and acidic residues" evidence="1">
    <location>
        <begin position="561"/>
        <end position="575"/>
    </location>
</feature>
<keyword evidence="4" id="KW-1185">Reference proteome</keyword>
<feature type="region of interest" description="Disordered" evidence="1">
    <location>
        <begin position="236"/>
        <end position="590"/>
    </location>
</feature>
<feature type="compositionally biased region" description="Basic and acidic residues" evidence="1">
    <location>
        <begin position="486"/>
        <end position="499"/>
    </location>
</feature>
<dbReference type="CTD" id="20237540"/>
<feature type="compositionally biased region" description="Basic and acidic residues" evidence="1">
    <location>
        <begin position="267"/>
        <end position="326"/>
    </location>
</feature>
<evidence type="ECO:0000313" key="3">
    <source>
        <dbReference type="EMBL" id="ESP00606.1"/>
    </source>
</evidence>
<dbReference type="GO" id="GO:0005737">
    <property type="term" value="C:cytoplasm"/>
    <property type="evidence" value="ECO:0007669"/>
    <property type="project" value="TreeGrafter"/>
</dbReference>
<dbReference type="AlphaFoldDB" id="V4AZN8"/>
<name>V4AZN8_LOTGI</name>
<dbReference type="KEGG" id="lgi:LOTGIDRAFT_157887"/>
<evidence type="ECO:0000256" key="1">
    <source>
        <dbReference type="SAM" id="MobiDB-lite"/>
    </source>
</evidence>
<dbReference type="RefSeq" id="XP_009048725.1">
    <property type="nucleotide sequence ID" value="XM_009050477.1"/>
</dbReference>
<dbReference type="PANTHER" id="PTHR16019">
    <property type="entry name" value="SYNAPSE-ASSOCIATED PROTEIN"/>
    <property type="match status" value="1"/>
</dbReference>
<proteinExistence type="predicted"/>
<feature type="compositionally biased region" description="Acidic residues" evidence="1">
    <location>
        <begin position="546"/>
        <end position="560"/>
    </location>
</feature>
<feature type="compositionally biased region" description="Polar residues" evidence="1">
    <location>
        <begin position="533"/>
        <end position="543"/>
    </location>
</feature>
<feature type="compositionally biased region" description="Basic and acidic residues" evidence="1">
    <location>
        <begin position="507"/>
        <end position="523"/>
    </location>
</feature>
<dbReference type="STRING" id="225164.V4AZN8"/>
<dbReference type="HOGENOM" id="CLU_462552_0_0_1"/>
<evidence type="ECO:0000259" key="2">
    <source>
        <dbReference type="PROSITE" id="PS50858"/>
    </source>
</evidence>